<evidence type="ECO:0000313" key="4">
    <source>
        <dbReference type="Proteomes" id="UP000198304"/>
    </source>
</evidence>
<protein>
    <recommendedName>
        <fullName evidence="2">RNA-binding protein KhpB N-terminal domain-containing protein</fullName>
    </recommendedName>
</protein>
<organism evidence="3 4">
    <name type="scientific">Anaerovirgula multivorans</name>
    <dbReference type="NCBI Taxonomy" id="312168"/>
    <lineage>
        <taxon>Bacteria</taxon>
        <taxon>Bacillati</taxon>
        <taxon>Bacillota</taxon>
        <taxon>Clostridia</taxon>
        <taxon>Peptostreptococcales</taxon>
        <taxon>Natronincolaceae</taxon>
        <taxon>Anaerovirgula</taxon>
    </lineage>
</organism>
<keyword evidence="4" id="KW-1185">Reference proteome</keyword>
<keyword evidence="1" id="KW-0175">Coiled coil</keyword>
<dbReference type="EMBL" id="FZOJ01000001">
    <property type="protein sequence ID" value="SNR89297.1"/>
    <property type="molecule type" value="Genomic_DNA"/>
</dbReference>
<dbReference type="RefSeq" id="WP_089281051.1">
    <property type="nucleotide sequence ID" value="NZ_FZOJ01000001.1"/>
</dbReference>
<sequence length="613" mass="68224">MNKDYIISKGNSYEEALNSGLAQLNLKLEEVEVETLQEKKSSFFRSGYIELKITRKDLTLQSAIEQINQIESNIEIENNISTVEEDDFFKIDYFPDGVYITIIKQNACDAKNKLKQLVDYLSKKSVKSYDIEVISKHLNDNVTTPIKIAPYQEEVKIDSDAHIEIKRDKLEAYITIIEADGGKELSFDDAKEKLREKGIVFGIDDKKLHDIIDNRTFGVKILIAQGNRPEHGENGTIIYCFDTQKDYTPQLLEDGTVNFKHLNLINNVKKGQLLAEIIPPTDGTAGKNVLGAEISALKGKPAKVIKGKNIYEDESGLKIYADVDGQVFFRDGKLQVSQVYEVPGDVDHSTGNVTFNGKVTIKGNVKSGFTVEADGDIEVNGVVEGATLLSKGNILLNRGIQGNNQAYLQCSGNLISKYIENTTIKSFGNIEADCILHSNIVAKGNIIVDGKKGLIVGGQVRAGEEIRAKIIGSHMGTITNLEVGIDPDEKMRYEKLKEEIAEIQKNLGNLKKTIELLSKLAKDNNLPKSKEEILVKSLKTYEYLKSKHGQLQKEMQLLEHQLQSLSSGKVHAGKIYPGAKITILSAVRHIYDELINSTLYKKDGDIMIGPYEK</sequence>
<proteinExistence type="predicted"/>
<dbReference type="InterPro" id="IPR046865">
    <property type="entry name" value="FapA_b_solenoid"/>
</dbReference>
<accession>A0A239A0X2</accession>
<dbReference type="InterPro" id="IPR038247">
    <property type="entry name" value="Jag_N_dom_sf"/>
</dbReference>
<dbReference type="InterPro" id="IPR032782">
    <property type="entry name" value="KhpB_N"/>
</dbReference>
<gene>
    <name evidence="3" type="ORF">SAMN05446037_1001267</name>
</gene>
<dbReference type="InterPro" id="IPR046866">
    <property type="entry name" value="FapA_N"/>
</dbReference>
<evidence type="ECO:0000313" key="3">
    <source>
        <dbReference type="EMBL" id="SNR89297.1"/>
    </source>
</evidence>
<dbReference type="SMART" id="SM01245">
    <property type="entry name" value="Jag_N"/>
    <property type="match status" value="1"/>
</dbReference>
<dbReference type="Gene3D" id="3.30.30.80">
    <property type="entry name" value="probable RNA-binding protein from clostridium symbiosum atcc 14940"/>
    <property type="match status" value="1"/>
</dbReference>
<dbReference type="OrthoDB" id="9816426at2"/>
<dbReference type="Pfam" id="PF03961">
    <property type="entry name" value="FapA"/>
    <property type="match status" value="1"/>
</dbReference>
<dbReference type="InterPro" id="IPR005646">
    <property type="entry name" value="FapA"/>
</dbReference>
<dbReference type="SUPFAM" id="SSF63848">
    <property type="entry name" value="Cell-division inhibitor MinC, C-terminal domain"/>
    <property type="match status" value="1"/>
</dbReference>
<feature type="domain" description="RNA-binding protein KhpB N-terminal" evidence="2">
    <location>
        <begin position="7"/>
        <end position="56"/>
    </location>
</feature>
<dbReference type="Pfam" id="PF14804">
    <property type="entry name" value="Jag_N"/>
    <property type="match status" value="1"/>
</dbReference>
<name>A0A239A0X2_9FIRM</name>
<dbReference type="GO" id="GO:0000902">
    <property type="term" value="P:cell morphogenesis"/>
    <property type="evidence" value="ECO:0007669"/>
    <property type="project" value="InterPro"/>
</dbReference>
<feature type="coiled-coil region" evidence="1">
    <location>
        <begin position="493"/>
        <end position="561"/>
    </location>
</feature>
<dbReference type="Pfam" id="PF20250">
    <property type="entry name" value="FapA_N"/>
    <property type="match status" value="1"/>
</dbReference>
<evidence type="ECO:0000259" key="2">
    <source>
        <dbReference type="SMART" id="SM01245"/>
    </source>
</evidence>
<dbReference type="PANTHER" id="PTHR38032:SF1">
    <property type="entry name" value="RNA-BINDING PROTEIN KHPB N-TERMINAL DOMAIN-CONTAINING PROTEIN"/>
    <property type="match status" value="1"/>
</dbReference>
<dbReference type="PANTHER" id="PTHR38032">
    <property type="entry name" value="POLYMERASE-RELATED"/>
    <property type="match status" value="1"/>
</dbReference>
<dbReference type="InterPro" id="IPR036145">
    <property type="entry name" value="MinC_C_sf"/>
</dbReference>
<dbReference type="AlphaFoldDB" id="A0A239A0X2"/>
<reference evidence="3 4" key="1">
    <citation type="submission" date="2017-06" db="EMBL/GenBank/DDBJ databases">
        <authorList>
            <person name="Kim H.J."/>
            <person name="Triplett B.A."/>
        </authorList>
    </citation>
    <scope>NUCLEOTIDE SEQUENCE [LARGE SCALE GENOMIC DNA]</scope>
    <source>
        <strain evidence="3 4">SCA</strain>
    </source>
</reference>
<dbReference type="Proteomes" id="UP000198304">
    <property type="component" value="Unassembled WGS sequence"/>
</dbReference>
<evidence type="ECO:0000256" key="1">
    <source>
        <dbReference type="SAM" id="Coils"/>
    </source>
</evidence>